<name>A0A7Y9C5W6_9FLAO</name>
<dbReference type="EMBL" id="JACBJI010000004">
    <property type="protein sequence ID" value="NYA71415.1"/>
    <property type="molecule type" value="Genomic_DNA"/>
</dbReference>
<dbReference type="PROSITE" id="PS51257">
    <property type="entry name" value="PROKAR_LIPOPROTEIN"/>
    <property type="match status" value="1"/>
</dbReference>
<dbReference type="Proteomes" id="UP000535020">
    <property type="component" value="Unassembled WGS sequence"/>
</dbReference>
<dbReference type="AlphaFoldDB" id="A0A7Y9C5W6"/>
<evidence type="ECO:0000313" key="1">
    <source>
        <dbReference type="EMBL" id="NYA71415.1"/>
    </source>
</evidence>
<evidence type="ECO:0000313" key="2">
    <source>
        <dbReference type="Proteomes" id="UP000535020"/>
    </source>
</evidence>
<reference evidence="1 2" key="1">
    <citation type="submission" date="2020-07" db="EMBL/GenBank/DDBJ databases">
        <authorList>
            <person name="Sun Q."/>
        </authorList>
    </citation>
    <scope>NUCLEOTIDE SEQUENCE [LARGE SCALE GENOMIC DNA]</scope>
    <source>
        <strain evidence="1 2">MAH-1</strain>
    </source>
</reference>
<protein>
    <submittedName>
        <fullName evidence="1">Uncharacterized protein</fullName>
    </submittedName>
</protein>
<gene>
    <name evidence="1" type="ORF">HZF10_10815</name>
</gene>
<comment type="caution">
    <text evidence="1">The sequence shown here is derived from an EMBL/GenBank/DDBJ whole genome shotgun (WGS) entry which is preliminary data.</text>
</comment>
<organism evidence="1 2">
    <name type="scientific">Flavobacterium agri</name>
    <dbReference type="NCBI Taxonomy" id="2743471"/>
    <lineage>
        <taxon>Bacteria</taxon>
        <taxon>Pseudomonadati</taxon>
        <taxon>Bacteroidota</taxon>
        <taxon>Flavobacteriia</taxon>
        <taxon>Flavobacteriales</taxon>
        <taxon>Flavobacteriaceae</taxon>
        <taxon>Flavobacterium</taxon>
    </lineage>
</organism>
<keyword evidence="2" id="KW-1185">Reference proteome</keyword>
<accession>A0A7Y9C5W6</accession>
<dbReference type="RefSeq" id="WP_176006224.1">
    <property type="nucleotide sequence ID" value="NZ_JABWMI010000011.1"/>
</dbReference>
<sequence length="205" mass="23429">MRKLTIPLLVTSFLLVFGCASKPKPNAKTEFETVTNPYFSNPETDYTYRTKITVYGHELNGILIAKKINDSIHRVVLTTDFGNTLIDFEVGQNSFKKNNVVDDLDRKIVVNTLRDDFRLLFREKFASSELEQSVSNGVTTFESTDGRNHYRLSYSANKLISISKGSRKKEQVSVGFHSENNIFADKIQIQHRDTKLKIEMSHFAP</sequence>
<proteinExistence type="predicted"/>